<dbReference type="InterPro" id="IPR036812">
    <property type="entry name" value="NAD(P)_OxRdtase_dom_sf"/>
</dbReference>
<dbReference type="Proteomes" id="UP000020681">
    <property type="component" value="Unassembled WGS sequence"/>
</dbReference>
<evidence type="ECO:0000313" key="1">
    <source>
        <dbReference type="EMBL" id="EUA88288.1"/>
    </source>
</evidence>
<comment type="caution">
    <text evidence="1">The sequence shown here is derived from an EMBL/GenBank/DDBJ whole genome shotgun (WGS) entry which is preliminary data.</text>
</comment>
<keyword evidence="2" id="KW-1185">Reference proteome</keyword>
<proteinExistence type="predicted"/>
<sequence length="41" mass="4158">MLPIPGTSRVAHLQENVAAAEIVLSDQEFEALSVAGAAHGG</sequence>
<accession>A0ABN0QU82</accession>
<dbReference type="Gene3D" id="3.20.20.100">
    <property type="entry name" value="NADP-dependent oxidoreductase domain"/>
    <property type="match status" value="1"/>
</dbReference>
<dbReference type="SUPFAM" id="SSF51430">
    <property type="entry name" value="NAD(P)-linked oxidoreductase"/>
    <property type="match status" value="1"/>
</dbReference>
<dbReference type="EMBL" id="JAOL01000144">
    <property type="protein sequence ID" value="EUA88288.1"/>
    <property type="molecule type" value="Genomic_DNA"/>
</dbReference>
<name>A0ABN0QU82_MYCUL</name>
<gene>
    <name evidence="1" type="ORF">I551_5198</name>
</gene>
<evidence type="ECO:0000313" key="2">
    <source>
        <dbReference type="Proteomes" id="UP000020681"/>
    </source>
</evidence>
<reference evidence="1 2" key="1">
    <citation type="submission" date="2014-01" db="EMBL/GenBank/DDBJ databases">
        <authorList>
            <person name="Dobos K."/>
            <person name="Lenaerts A."/>
            <person name="Ordway D."/>
            <person name="DeGroote M.A."/>
            <person name="Parker T."/>
            <person name="Sizemore C."/>
            <person name="Tallon L.J."/>
            <person name="Sadzewicz L.K."/>
            <person name="Sengamalay N."/>
            <person name="Fraser C.M."/>
            <person name="Hine E."/>
            <person name="Shefchek K.A."/>
            <person name="Das S.P."/>
            <person name="Tettelin H."/>
        </authorList>
    </citation>
    <scope>NUCLEOTIDE SEQUENCE [LARGE SCALE GENOMIC DNA]</scope>
    <source>
        <strain evidence="1 2">Harvey</strain>
    </source>
</reference>
<organism evidence="1 2">
    <name type="scientific">Mycobacterium ulcerans str. Harvey</name>
    <dbReference type="NCBI Taxonomy" id="1299332"/>
    <lineage>
        <taxon>Bacteria</taxon>
        <taxon>Bacillati</taxon>
        <taxon>Actinomycetota</taxon>
        <taxon>Actinomycetes</taxon>
        <taxon>Mycobacteriales</taxon>
        <taxon>Mycobacteriaceae</taxon>
        <taxon>Mycobacterium</taxon>
        <taxon>Mycobacterium ulcerans group</taxon>
    </lineage>
</organism>
<protein>
    <submittedName>
        <fullName evidence="1">Aldo/keto reductase family protein</fullName>
    </submittedName>
</protein>